<dbReference type="FunFam" id="3.40.1190.20:FF:000001">
    <property type="entry name" value="Phosphofructokinase"/>
    <property type="match status" value="1"/>
</dbReference>
<evidence type="ECO:0000256" key="4">
    <source>
        <dbReference type="ARBA" id="ARBA00022777"/>
    </source>
</evidence>
<gene>
    <name evidence="11" type="ORF">BLTE_08720</name>
</gene>
<evidence type="ECO:0000259" key="10">
    <source>
        <dbReference type="Pfam" id="PF00294"/>
    </source>
</evidence>
<dbReference type="GO" id="GO:0044281">
    <property type="term" value="P:small molecule metabolic process"/>
    <property type="evidence" value="ECO:0007669"/>
    <property type="project" value="UniProtKB-ARBA"/>
</dbReference>
<evidence type="ECO:0000256" key="1">
    <source>
        <dbReference type="ARBA" id="ARBA00010688"/>
    </source>
</evidence>
<evidence type="ECO:0000256" key="3">
    <source>
        <dbReference type="ARBA" id="ARBA00022741"/>
    </source>
</evidence>
<sequence length="341" mass="35177">MSEDPQVENSDVETSKVEASKAEAPKVQPPQVVTVTLNPAIDLTITLDHFVIGTVQRATAAVSTCGGKGINVAGCLADWGIRVVATGVLGRANDGTFAEFFAAKGIADRFVRTPGETRTNIKIADRTSGETTDVNLPGLRVPAVAFDAVRKMLMDSVAPGRPVVLAGSLPETLPETAWARLAADLRGREARIVLDTSGGPLAAALKANVPIHAVKPNHVELEAVIGRPLTGTGELVEAARTLLARGLALVVVSRGAEGALFVDSETALAARLPAKAALSTVGAGDAMVAGIVAALIEDAPIERIARLSTAFAASKLDRIGPYLGPAEDIERLAAAVSVTLI</sequence>
<dbReference type="InterPro" id="IPR002173">
    <property type="entry name" value="Carboh/pur_kinase_PfkB_CS"/>
</dbReference>
<evidence type="ECO:0000313" key="11">
    <source>
        <dbReference type="EMBL" id="BBF92187.1"/>
    </source>
</evidence>
<dbReference type="CDD" id="cd01164">
    <property type="entry name" value="FruK_PfkB_like"/>
    <property type="match status" value="1"/>
</dbReference>
<feature type="domain" description="Carbohydrate kinase PfkB" evidence="10">
    <location>
        <begin position="36"/>
        <end position="322"/>
    </location>
</feature>
<proteinExistence type="inferred from homology"/>
<protein>
    <recommendedName>
        <fullName evidence="7">Phosphofructokinase</fullName>
    </recommendedName>
</protein>
<dbReference type="PROSITE" id="PS00583">
    <property type="entry name" value="PFKB_KINASES_1"/>
    <property type="match status" value="1"/>
</dbReference>
<dbReference type="InterPro" id="IPR017583">
    <property type="entry name" value="Tagatose/fructose_Pkinase"/>
</dbReference>
<organism evidence="11 12">
    <name type="scientific">Blastochloris tepida</name>
    <dbReference type="NCBI Taxonomy" id="2233851"/>
    <lineage>
        <taxon>Bacteria</taxon>
        <taxon>Pseudomonadati</taxon>
        <taxon>Pseudomonadota</taxon>
        <taxon>Alphaproteobacteria</taxon>
        <taxon>Hyphomicrobiales</taxon>
        <taxon>Blastochloridaceae</taxon>
        <taxon>Blastochloris</taxon>
    </lineage>
</organism>
<dbReference type="GO" id="GO:0005829">
    <property type="term" value="C:cytosol"/>
    <property type="evidence" value="ECO:0007669"/>
    <property type="project" value="TreeGrafter"/>
</dbReference>
<dbReference type="Proteomes" id="UP000266934">
    <property type="component" value="Chromosome"/>
</dbReference>
<dbReference type="EMBL" id="AP018907">
    <property type="protein sequence ID" value="BBF92187.1"/>
    <property type="molecule type" value="Genomic_DNA"/>
</dbReference>
<dbReference type="PROSITE" id="PS00584">
    <property type="entry name" value="PFKB_KINASES_2"/>
    <property type="match status" value="1"/>
</dbReference>
<dbReference type="AlphaFoldDB" id="A0A348FY04"/>
<keyword evidence="3 8" id="KW-0547">Nucleotide-binding</keyword>
<dbReference type="PANTHER" id="PTHR46566">
    <property type="entry name" value="1-PHOSPHOFRUCTOKINASE-RELATED"/>
    <property type="match status" value="1"/>
</dbReference>
<dbReference type="GO" id="GO:0005524">
    <property type="term" value="F:ATP binding"/>
    <property type="evidence" value="ECO:0007669"/>
    <property type="project" value="UniProtKB-UniRule"/>
</dbReference>
<evidence type="ECO:0000256" key="9">
    <source>
        <dbReference type="SAM" id="MobiDB-lite"/>
    </source>
</evidence>
<dbReference type="KEGG" id="blag:BLTE_08720"/>
<dbReference type="Gene3D" id="3.40.1190.20">
    <property type="match status" value="1"/>
</dbReference>
<evidence type="ECO:0000313" key="12">
    <source>
        <dbReference type="Proteomes" id="UP000266934"/>
    </source>
</evidence>
<dbReference type="Pfam" id="PF00294">
    <property type="entry name" value="PfkB"/>
    <property type="match status" value="1"/>
</dbReference>
<evidence type="ECO:0000256" key="5">
    <source>
        <dbReference type="ARBA" id="ARBA00022840"/>
    </source>
</evidence>
<dbReference type="PIRSF" id="PIRSF000535">
    <property type="entry name" value="1PFK/6PFK/LacC"/>
    <property type="match status" value="1"/>
</dbReference>
<dbReference type="InterPro" id="IPR011611">
    <property type="entry name" value="PfkB_dom"/>
</dbReference>
<dbReference type="SUPFAM" id="SSF53613">
    <property type="entry name" value="Ribokinase-like"/>
    <property type="match status" value="1"/>
</dbReference>
<keyword evidence="4 8" id="KW-0418">Kinase</keyword>
<evidence type="ECO:0000256" key="2">
    <source>
        <dbReference type="ARBA" id="ARBA00022679"/>
    </source>
</evidence>
<keyword evidence="5 8" id="KW-0067">ATP-binding</keyword>
<dbReference type="InterPro" id="IPR029056">
    <property type="entry name" value="Ribokinase-like"/>
</dbReference>
<feature type="compositionally biased region" description="Basic and acidic residues" evidence="9">
    <location>
        <begin position="13"/>
        <end position="24"/>
    </location>
</feature>
<evidence type="ECO:0000256" key="7">
    <source>
        <dbReference type="PIRNR" id="PIRNR000535"/>
    </source>
</evidence>
<reference evidence="11 12" key="1">
    <citation type="submission" date="2018-08" db="EMBL/GenBank/DDBJ databases">
        <title>Complete genome sequencing of Blastochloris tepida GI.</title>
        <authorList>
            <person name="Tsukatani Y."/>
            <person name="Mori H."/>
        </authorList>
    </citation>
    <scope>NUCLEOTIDE SEQUENCE [LARGE SCALE GENOMIC DNA]</scope>
    <source>
        <strain evidence="11 12">GI</strain>
    </source>
</reference>
<evidence type="ECO:0000256" key="8">
    <source>
        <dbReference type="RuleBase" id="RU369061"/>
    </source>
</evidence>
<accession>A0A348FY04</accession>
<dbReference type="GO" id="GO:0008662">
    <property type="term" value="F:1-phosphofructokinase activity"/>
    <property type="evidence" value="ECO:0007669"/>
    <property type="project" value="UniProtKB-UniRule"/>
</dbReference>
<comment type="similarity">
    <text evidence="1 7 8">Belongs to the carbohydrate kinase PfkB family.</text>
</comment>
<keyword evidence="12" id="KW-1185">Reference proteome</keyword>
<evidence type="ECO:0000256" key="6">
    <source>
        <dbReference type="ARBA" id="ARBA00047745"/>
    </source>
</evidence>
<feature type="region of interest" description="Disordered" evidence="9">
    <location>
        <begin position="1"/>
        <end position="25"/>
    </location>
</feature>
<name>A0A348FY04_9HYPH</name>
<comment type="catalytic activity">
    <reaction evidence="6 8">
        <text>beta-D-fructose 1-phosphate + ATP = beta-D-fructose 1,6-bisphosphate + ADP + H(+)</text>
        <dbReference type="Rhea" id="RHEA:14213"/>
        <dbReference type="ChEBI" id="CHEBI:15378"/>
        <dbReference type="ChEBI" id="CHEBI:30616"/>
        <dbReference type="ChEBI" id="CHEBI:32966"/>
        <dbReference type="ChEBI" id="CHEBI:138881"/>
        <dbReference type="ChEBI" id="CHEBI:456216"/>
        <dbReference type="EC" id="2.7.1.56"/>
    </reaction>
</comment>
<comment type="function">
    <text evidence="8">Catalyzes the ATP-dependent phosphorylation of fructose-l-phosphate to fructose-l,6-bisphosphate.</text>
</comment>
<dbReference type="NCBIfam" id="TIGR03168">
    <property type="entry name" value="1-PFK"/>
    <property type="match status" value="1"/>
</dbReference>
<dbReference type="PANTHER" id="PTHR46566:SF5">
    <property type="entry name" value="1-PHOSPHOFRUCTOKINASE"/>
    <property type="match status" value="1"/>
</dbReference>
<dbReference type="RefSeq" id="WP_126397952.1">
    <property type="nucleotide sequence ID" value="NZ_AP018907.1"/>
</dbReference>
<dbReference type="OrthoDB" id="9801219at2"/>
<dbReference type="NCBIfam" id="TIGR03828">
    <property type="entry name" value="pfkB"/>
    <property type="match status" value="1"/>
</dbReference>
<dbReference type="GO" id="GO:0016052">
    <property type="term" value="P:carbohydrate catabolic process"/>
    <property type="evidence" value="ECO:0007669"/>
    <property type="project" value="UniProtKB-ARBA"/>
</dbReference>
<dbReference type="InterPro" id="IPR022463">
    <property type="entry name" value="1-PFruKinase"/>
</dbReference>
<keyword evidence="2 7" id="KW-0808">Transferase</keyword>